<accession>A0AAN8P1Y1</accession>
<name>A0AAN8P1Y1_POLSC</name>
<evidence type="ECO:0000313" key="2">
    <source>
        <dbReference type="Proteomes" id="UP001372834"/>
    </source>
</evidence>
<evidence type="ECO:0000313" key="1">
    <source>
        <dbReference type="EMBL" id="KAK6634627.1"/>
    </source>
</evidence>
<proteinExistence type="predicted"/>
<dbReference type="Proteomes" id="UP001372834">
    <property type="component" value="Unassembled WGS sequence"/>
</dbReference>
<protein>
    <submittedName>
        <fullName evidence="1">Uncharacterized protein</fullName>
    </submittedName>
</protein>
<gene>
    <name evidence="1" type="ORF">RUM43_012028</name>
</gene>
<sequence length="66" mass="7760">MKRRIIGNVQTINKEKLLDGADRNRKWVMRVGGAEICEAGEVRKVEKKKNLIKDFLWKSYELDNVK</sequence>
<organism evidence="1 2">
    <name type="scientific">Polyplax serrata</name>
    <name type="common">Common mouse louse</name>
    <dbReference type="NCBI Taxonomy" id="468196"/>
    <lineage>
        <taxon>Eukaryota</taxon>
        <taxon>Metazoa</taxon>
        <taxon>Ecdysozoa</taxon>
        <taxon>Arthropoda</taxon>
        <taxon>Hexapoda</taxon>
        <taxon>Insecta</taxon>
        <taxon>Pterygota</taxon>
        <taxon>Neoptera</taxon>
        <taxon>Paraneoptera</taxon>
        <taxon>Psocodea</taxon>
        <taxon>Troctomorpha</taxon>
        <taxon>Phthiraptera</taxon>
        <taxon>Anoplura</taxon>
        <taxon>Polyplacidae</taxon>
        <taxon>Polyplax</taxon>
    </lineage>
</organism>
<dbReference type="AlphaFoldDB" id="A0AAN8P1Y1"/>
<reference evidence="1 2" key="1">
    <citation type="submission" date="2023-10" db="EMBL/GenBank/DDBJ databases">
        <title>Genomes of two closely related lineages of the louse Polyplax serrata with different host specificities.</title>
        <authorList>
            <person name="Martinu J."/>
            <person name="Tarabai H."/>
            <person name="Stefka J."/>
            <person name="Hypsa V."/>
        </authorList>
    </citation>
    <scope>NUCLEOTIDE SEQUENCE [LARGE SCALE GENOMIC DNA]</scope>
    <source>
        <strain evidence="1">HR10_N</strain>
    </source>
</reference>
<comment type="caution">
    <text evidence="1">The sequence shown here is derived from an EMBL/GenBank/DDBJ whole genome shotgun (WGS) entry which is preliminary data.</text>
</comment>
<dbReference type="EMBL" id="JAWJWE010000005">
    <property type="protein sequence ID" value="KAK6634627.1"/>
    <property type="molecule type" value="Genomic_DNA"/>
</dbReference>